<organism evidence="1 2">
    <name type="scientific">Catellatospora chokoriensis</name>
    <dbReference type="NCBI Taxonomy" id="310353"/>
    <lineage>
        <taxon>Bacteria</taxon>
        <taxon>Bacillati</taxon>
        <taxon>Actinomycetota</taxon>
        <taxon>Actinomycetes</taxon>
        <taxon>Micromonosporales</taxon>
        <taxon>Micromonosporaceae</taxon>
        <taxon>Catellatospora</taxon>
    </lineage>
</organism>
<name>A0A8J3NXZ3_9ACTN</name>
<dbReference type="EMBL" id="BONG01000120">
    <property type="protein sequence ID" value="GIF94790.1"/>
    <property type="molecule type" value="Genomic_DNA"/>
</dbReference>
<keyword evidence="2" id="KW-1185">Reference proteome</keyword>
<dbReference type="Gene3D" id="3.30.572.10">
    <property type="entry name" value="Thymidylate synthase/dCMP hydroxymethylase domain"/>
    <property type="match status" value="1"/>
</dbReference>
<proteinExistence type="predicted"/>
<evidence type="ECO:0000313" key="1">
    <source>
        <dbReference type="EMBL" id="GIF94790.1"/>
    </source>
</evidence>
<dbReference type="RefSeq" id="WP_191842633.1">
    <property type="nucleotide sequence ID" value="NZ_BAAALB010000024.1"/>
</dbReference>
<accession>A0A8J3NXZ3</accession>
<dbReference type="InterPro" id="IPR036926">
    <property type="entry name" value="Thymidate_synth/dCMP_Mease_sf"/>
</dbReference>
<dbReference type="AlphaFoldDB" id="A0A8J3NXZ3"/>
<comment type="caution">
    <text evidence="1">The sequence shown here is derived from an EMBL/GenBank/DDBJ whole genome shotgun (WGS) entry which is preliminary data.</text>
</comment>
<protein>
    <submittedName>
        <fullName evidence="1">Uncharacterized protein</fullName>
    </submittedName>
</protein>
<sequence length="145" mass="15700">MRGNHAVIGLLGDTFAFTFIQEYVAIQLGVAMGTYGHHVGSMHINVLDEPKVDKILAAGSTTRFEPARMPSTTTADLQVVATWEELLSTDRDRYTPGRTPDLHEYRRQVIALLLGPSYTDQQLLAAAASGTDSVARPAAVQGALF</sequence>
<gene>
    <name evidence="1" type="ORF">Cch02nite_82340</name>
</gene>
<evidence type="ECO:0000313" key="2">
    <source>
        <dbReference type="Proteomes" id="UP000619293"/>
    </source>
</evidence>
<reference evidence="1 2" key="1">
    <citation type="submission" date="2021-01" db="EMBL/GenBank/DDBJ databases">
        <title>Whole genome shotgun sequence of Catellatospora chokoriensis NBRC 107358.</title>
        <authorList>
            <person name="Komaki H."/>
            <person name="Tamura T."/>
        </authorList>
    </citation>
    <scope>NUCLEOTIDE SEQUENCE [LARGE SCALE GENOMIC DNA]</scope>
    <source>
        <strain evidence="1 2">NBRC 107358</strain>
    </source>
</reference>
<dbReference type="Proteomes" id="UP000619293">
    <property type="component" value="Unassembled WGS sequence"/>
</dbReference>
<dbReference type="SUPFAM" id="SSF55831">
    <property type="entry name" value="Thymidylate synthase/dCMP hydroxymethylase"/>
    <property type="match status" value="1"/>
</dbReference>